<dbReference type="EMBL" id="JACHJV010000001">
    <property type="protein sequence ID" value="MBB4923738.1"/>
    <property type="molecule type" value="Genomic_DNA"/>
</dbReference>
<reference evidence="2 3" key="1">
    <citation type="submission" date="2020-08" db="EMBL/GenBank/DDBJ databases">
        <title>Sequencing the genomes of 1000 actinobacteria strains.</title>
        <authorList>
            <person name="Klenk H.-P."/>
        </authorList>
    </citation>
    <scope>NUCLEOTIDE SEQUENCE [LARGE SCALE GENOMIC DNA]</scope>
    <source>
        <strain evidence="2 3">DSM 41654</strain>
    </source>
</reference>
<dbReference type="RefSeq" id="WP_221521533.1">
    <property type="nucleotide sequence ID" value="NZ_JACHJV010000001.1"/>
</dbReference>
<sequence length="143" mass="15231">MSNPLHTLLGTRAQRLAEPLPARPVRIAWYAVLFLLGALGSLCGCFVQALWSPAGLVFALIANGAVSYLGLRATGTKLGAGVPLIGWFLVLLVLLSPRPEGDFVLANGLDSYVYVLGGWLPGLICATLPTRSPFTFGIPRQRD</sequence>
<evidence type="ECO:0000313" key="3">
    <source>
        <dbReference type="Proteomes" id="UP000540506"/>
    </source>
</evidence>
<dbReference type="AlphaFoldDB" id="A0A7W7R213"/>
<organism evidence="2 3">
    <name type="scientific">Kitasatospora kifunensis</name>
    <name type="common">Streptomyces kifunensis</name>
    <dbReference type="NCBI Taxonomy" id="58351"/>
    <lineage>
        <taxon>Bacteria</taxon>
        <taxon>Bacillati</taxon>
        <taxon>Actinomycetota</taxon>
        <taxon>Actinomycetes</taxon>
        <taxon>Kitasatosporales</taxon>
        <taxon>Streptomycetaceae</taxon>
        <taxon>Kitasatospora</taxon>
    </lineage>
</organism>
<feature type="transmembrane region" description="Helical" evidence="1">
    <location>
        <begin position="55"/>
        <end position="71"/>
    </location>
</feature>
<dbReference type="Proteomes" id="UP000540506">
    <property type="component" value="Unassembled WGS sequence"/>
</dbReference>
<keyword evidence="1" id="KW-0472">Membrane</keyword>
<comment type="caution">
    <text evidence="2">The sequence shown here is derived from an EMBL/GenBank/DDBJ whole genome shotgun (WGS) entry which is preliminary data.</text>
</comment>
<gene>
    <name evidence="2" type="ORF">FHR34_002731</name>
</gene>
<evidence type="ECO:0000313" key="2">
    <source>
        <dbReference type="EMBL" id="MBB4923738.1"/>
    </source>
</evidence>
<dbReference type="InterPro" id="IPR046095">
    <property type="entry name" value="DUF6113"/>
</dbReference>
<keyword evidence="3" id="KW-1185">Reference proteome</keyword>
<proteinExistence type="predicted"/>
<name>A0A7W7R213_KITKI</name>
<keyword evidence="1" id="KW-0812">Transmembrane</keyword>
<feature type="transmembrane region" description="Helical" evidence="1">
    <location>
        <begin position="111"/>
        <end position="130"/>
    </location>
</feature>
<protein>
    <recommendedName>
        <fullName evidence="4">Integral membrane protein</fullName>
    </recommendedName>
</protein>
<accession>A0A7W7R213</accession>
<dbReference type="Pfam" id="PF19608">
    <property type="entry name" value="DUF6113"/>
    <property type="match status" value="1"/>
</dbReference>
<evidence type="ECO:0000256" key="1">
    <source>
        <dbReference type="SAM" id="Phobius"/>
    </source>
</evidence>
<keyword evidence="1" id="KW-1133">Transmembrane helix</keyword>
<feature type="transmembrane region" description="Helical" evidence="1">
    <location>
        <begin position="78"/>
        <end position="96"/>
    </location>
</feature>
<feature type="transmembrane region" description="Helical" evidence="1">
    <location>
        <begin position="27"/>
        <end position="49"/>
    </location>
</feature>
<evidence type="ECO:0008006" key="4">
    <source>
        <dbReference type="Google" id="ProtNLM"/>
    </source>
</evidence>